<evidence type="ECO:0000256" key="9">
    <source>
        <dbReference type="SAM" id="Phobius"/>
    </source>
</evidence>
<dbReference type="InterPro" id="IPR051547">
    <property type="entry name" value="TDP2-like"/>
</dbReference>
<keyword evidence="8" id="KW-0234">DNA repair</keyword>
<dbReference type="GO" id="GO:0006281">
    <property type="term" value="P:DNA repair"/>
    <property type="evidence" value="ECO:0007669"/>
    <property type="project" value="UniProtKB-KW"/>
</dbReference>
<dbReference type="AlphaFoldDB" id="A0AAP9HC75"/>
<dbReference type="RefSeq" id="WP_004633891.1">
    <property type="nucleotide sequence ID" value="NZ_CP046314.1"/>
</dbReference>
<evidence type="ECO:0000256" key="6">
    <source>
        <dbReference type="ARBA" id="ARBA00022801"/>
    </source>
</evidence>
<comment type="cofactor">
    <cofactor evidence="1">
        <name>Mn(2+)</name>
        <dbReference type="ChEBI" id="CHEBI:29035"/>
    </cofactor>
</comment>
<comment type="cofactor">
    <cofactor evidence="2">
        <name>Mg(2+)</name>
        <dbReference type="ChEBI" id="CHEBI:18420"/>
    </cofactor>
</comment>
<dbReference type="GO" id="GO:0016787">
    <property type="term" value="F:hydrolase activity"/>
    <property type="evidence" value="ECO:0007669"/>
    <property type="project" value="UniProtKB-KW"/>
</dbReference>
<evidence type="ECO:0000256" key="8">
    <source>
        <dbReference type="ARBA" id="ARBA00023204"/>
    </source>
</evidence>
<evidence type="ECO:0000256" key="5">
    <source>
        <dbReference type="ARBA" id="ARBA00022763"/>
    </source>
</evidence>
<keyword evidence="7" id="KW-0460">Magnesium</keyword>
<evidence type="ECO:0000256" key="7">
    <source>
        <dbReference type="ARBA" id="ARBA00022842"/>
    </source>
</evidence>
<evidence type="ECO:0000256" key="2">
    <source>
        <dbReference type="ARBA" id="ARBA00001946"/>
    </source>
</evidence>
<sequence>MKKIIKILGSIILACVIAFAGLVGYLMITEYKPHDMEKLTVVQSTKTHAVKLNTEYNALDWNVGYFGMDKDVDFFMDGGKMVHPIDKAHVENNLTNITRIIKEEAADVTFLQEVDVDSKRTYNINQVDYLDKALDNSSIFAYNFRVAYIPYPLPPLGKVNSGIYTSTKFNIENAERYQMPIPFTFPTRLANLKRGFSVIYSNIENSDKKLVLINAHLDAYDKDNKGKIAQTKQLIEFMEKEYAKGNYVLVGADFNQELRDLTKEEIEKTPAELWRAELFDKTLLKDKFKLYYDNSRPSARLNNKPYEKGSNGTYEFIIDGFIASDNIEVSQVKTLDQDYRYSDHNPVKLRFRLK</sequence>
<evidence type="ECO:0000256" key="4">
    <source>
        <dbReference type="ARBA" id="ARBA00022723"/>
    </source>
</evidence>
<dbReference type="SUPFAM" id="SSF56219">
    <property type="entry name" value="DNase I-like"/>
    <property type="match status" value="1"/>
</dbReference>
<keyword evidence="9" id="KW-1133">Transmembrane helix</keyword>
<evidence type="ECO:0000256" key="3">
    <source>
        <dbReference type="ARBA" id="ARBA00022722"/>
    </source>
</evidence>
<dbReference type="PANTHER" id="PTHR15822:SF4">
    <property type="entry name" value="TYROSYL-DNA PHOSPHODIESTERASE 2"/>
    <property type="match status" value="1"/>
</dbReference>
<dbReference type="InterPro" id="IPR036691">
    <property type="entry name" value="Endo/exonu/phosph_ase_sf"/>
</dbReference>
<reference evidence="11 12" key="1">
    <citation type="submission" date="2019-11" db="EMBL/GenBank/DDBJ databases">
        <title>FDA dAtabase for Regulatory Grade micrObial Sequences (FDA-ARGOS): Supporting development and validation of Infectious Disease Dx tests.</title>
        <authorList>
            <person name="Turner S."/>
            <person name="Byrd R."/>
            <person name="Tallon L."/>
            <person name="Sadzewicz L."/>
            <person name="Vavikolanu K."/>
            <person name="Mehta A."/>
            <person name="Aluvathingal J."/>
            <person name="Nadendla S."/>
            <person name="Myers T."/>
            <person name="Yan Y."/>
            <person name="Sichtig H."/>
        </authorList>
    </citation>
    <scope>NUCLEOTIDE SEQUENCE [LARGE SCALE GENOMIC DNA]</scope>
    <source>
        <strain evidence="11 12">FDAARGOS_741</strain>
    </source>
</reference>
<dbReference type="Gene3D" id="3.60.10.10">
    <property type="entry name" value="Endonuclease/exonuclease/phosphatase"/>
    <property type="match status" value="1"/>
</dbReference>
<dbReference type="EMBL" id="CP046314">
    <property type="protein sequence ID" value="QGS09060.1"/>
    <property type="molecule type" value="Genomic_DNA"/>
</dbReference>
<keyword evidence="3" id="KW-0540">Nuclease</keyword>
<keyword evidence="5" id="KW-0227">DNA damage</keyword>
<dbReference type="Proteomes" id="UP000425411">
    <property type="component" value="Chromosome"/>
</dbReference>
<name>A0AAP9HC75_9BACL</name>
<organism evidence="11 12">
    <name type="scientific">Gemella morbillorum</name>
    <dbReference type="NCBI Taxonomy" id="29391"/>
    <lineage>
        <taxon>Bacteria</taxon>
        <taxon>Bacillati</taxon>
        <taxon>Bacillota</taxon>
        <taxon>Bacilli</taxon>
        <taxon>Bacillales</taxon>
        <taxon>Gemellaceae</taxon>
        <taxon>Gemella</taxon>
    </lineage>
</organism>
<keyword evidence="9" id="KW-0812">Transmembrane</keyword>
<evidence type="ECO:0000259" key="10">
    <source>
        <dbReference type="Pfam" id="PF03372"/>
    </source>
</evidence>
<evidence type="ECO:0000256" key="1">
    <source>
        <dbReference type="ARBA" id="ARBA00001936"/>
    </source>
</evidence>
<keyword evidence="12" id="KW-1185">Reference proteome</keyword>
<dbReference type="Pfam" id="PF03372">
    <property type="entry name" value="Exo_endo_phos"/>
    <property type="match status" value="1"/>
</dbReference>
<evidence type="ECO:0000313" key="12">
    <source>
        <dbReference type="Proteomes" id="UP000425411"/>
    </source>
</evidence>
<accession>A0AAP9HC75</accession>
<proteinExistence type="predicted"/>
<dbReference type="GO" id="GO:0046872">
    <property type="term" value="F:metal ion binding"/>
    <property type="evidence" value="ECO:0007669"/>
    <property type="project" value="UniProtKB-KW"/>
</dbReference>
<keyword evidence="4" id="KW-0479">Metal-binding</keyword>
<dbReference type="PANTHER" id="PTHR15822">
    <property type="entry name" value="TRAF AND TNF RECEPTOR-ASSOCIATED PROTEIN"/>
    <property type="match status" value="1"/>
</dbReference>
<feature type="domain" description="Endonuclease/exonuclease/phosphatase" evidence="10">
    <location>
        <begin position="61"/>
        <end position="344"/>
    </location>
</feature>
<evidence type="ECO:0000313" key="11">
    <source>
        <dbReference type="EMBL" id="QGS09060.1"/>
    </source>
</evidence>
<keyword evidence="9" id="KW-0472">Membrane</keyword>
<protein>
    <submittedName>
        <fullName evidence="11">Endonuclease</fullName>
    </submittedName>
</protein>
<dbReference type="GO" id="GO:0004519">
    <property type="term" value="F:endonuclease activity"/>
    <property type="evidence" value="ECO:0007669"/>
    <property type="project" value="UniProtKB-KW"/>
</dbReference>
<keyword evidence="11" id="KW-0255">Endonuclease</keyword>
<keyword evidence="6" id="KW-0378">Hydrolase</keyword>
<dbReference type="InterPro" id="IPR005135">
    <property type="entry name" value="Endo/exonuclease/phosphatase"/>
</dbReference>
<feature type="transmembrane region" description="Helical" evidence="9">
    <location>
        <begin position="7"/>
        <end position="28"/>
    </location>
</feature>
<gene>
    <name evidence="11" type="ORF">FOC49_03830</name>
</gene>